<gene>
    <name evidence="3" type="ORF">COLO4_36559</name>
</gene>
<dbReference type="InterPro" id="IPR018222">
    <property type="entry name" value="Nuclear_transport_factor_2_euk"/>
</dbReference>
<evidence type="ECO:0000313" key="4">
    <source>
        <dbReference type="Proteomes" id="UP000187203"/>
    </source>
</evidence>
<accession>A0A1R3G7Z1</accession>
<evidence type="ECO:0000256" key="1">
    <source>
        <dbReference type="ARBA" id="ARBA00022884"/>
    </source>
</evidence>
<dbReference type="GO" id="GO:0003729">
    <property type="term" value="F:mRNA binding"/>
    <property type="evidence" value="ECO:0007669"/>
    <property type="project" value="TreeGrafter"/>
</dbReference>
<feature type="domain" description="NTF2" evidence="2">
    <location>
        <begin position="1"/>
        <end position="35"/>
    </location>
</feature>
<evidence type="ECO:0000259" key="2">
    <source>
        <dbReference type="PROSITE" id="PS50177"/>
    </source>
</evidence>
<dbReference type="PANTHER" id="PTHR10693">
    <property type="entry name" value="RAS GTPASE-ACTIVATING PROTEIN-BINDING PROTEIN"/>
    <property type="match status" value="1"/>
</dbReference>
<dbReference type="Proteomes" id="UP000187203">
    <property type="component" value="Unassembled WGS sequence"/>
</dbReference>
<dbReference type="InterPro" id="IPR002075">
    <property type="entry name" value="NTF2_dom"/>
</dbReference>
<dbReference type="Gene3D" id="3.10.450.50">
    <property type="match status" value="1"/>
</dbReference>
<proteinExistence type="predicted"/>
<dbReference type="InterPro" id="IPR039539">
    <property type="entry name" value="Ras_GTPase_bind_prot"/>
</dbReference>
<dbReference type="AlphaFoldDB" id="A0A1R3G7Z1"/>
<evidence type="ECO:0000313" key="3">
    <source>
        <dbReference type="EMBL" id="OMO54208.1"/>
    </source>
</evidence>
<dbReference type="PANTHER" id="PTHR10693:SF20">
    <property type="entry name" value="AT27578P"/>
    <property type="match status" value="1"/>
</dbReference>
<keyword evidence="1" id="KW-0694">RNA-binding</keyword>
<dbReference type="SUPFAM" id="SSF54427">
    <property type="entry name" value="NTF2-like"/>
    <property type="match status" value="1"/>
</dbReference>
<dbReference type="GO" id="GO:1990904">
    <property type="term" value="C:ribonucleoprotein complex"/>
    <property type="evidence" value="ECO:0007669"/>
    <property type="project" value="TreeGrafter"/>
</dbReference>
<sequence length="174" mass="19430">MFMDDKSSRNFSQSFVLTHLNKPRSYFILNDVLRFHAGLPKETIVAVESSLKSDLDDDFPIVVDISSTLIAPSEMSFLNIANYALNDSDAPFKAASVSKFVEKNDSQIDQAKSIHVANLAIDVKPKALGEVFKKFELLDPIGLKLGLTLVPNFKKHKSLIRSVYKIVLLHPLII</sequence>
<organism evidence="3 4">
    <name type="scientific">Corchorus olitorius</name>
    <dbReference type="NCBI Taxonomy" id="93759"/>
    <lineage>
        <taxon>Eukaryota</taxon>
        <taxon>Viridiplantae</taxon>
        <taxon>Streptophyta</taxon>
        <taxon>Embryophyta</taxon>
        <taxon>Tracheophyta</taxon>
        <taxon>Spermatophyta</taxon>
        <taxon>Magnoliopsida</taxon>
        <taxon>eudicotyledons</taxon>
        <taxon>Gunneridae</taxon>
        <taxon>Pentapetalae</taxon>
        <taxon>rosids</taxon>
        <taxon>malvids</taxon>
        <taxon>Malvales</taxon>
        <taxon>Malvaceae</taxon>
        <taxon>Grewioideae</taxon>
        <taxon>Apeibeae</taxon>
        <taxon>Corchorus</taxon>
    </lineage>
</organism>
<comment type="caution">
    <text evidence="3">The sequence shown here is derived from an EMBL/GenBank/DDBJ whole genome shotgun (WGS) entry which is preliminary data.</text>
</comment>
<dbReference type="EMBL" id="AWUE01023303">
    <property type="protein sequence ID" value="OMO54208.1"/>
    <property type="molecule type" value="Genomic_DNA"/>
</dbReference>
<name>A0A1R3G7Z1_9ROSI</name>
<dbReference type="InterPro" id="IPR032710">
    <property type="entry name" value="NTF2-like_dom_sf"/>
</dbReference>
<protein>
    <submittedName>
        <fullName evidence="3">Nuclear transport factor 2</fullName>
    </submittedName>
</protein>
<reference evidence="4" key="1">
    <citation type="submission" date="2013-09" db="EMBL/GenBank/DDBJ databases">
        <title>Corchorus olitorius genome sequencing.</title>
        <authorList>
            <person name="Alam M."/>
            <person name="Haque M.S."/>
            <person name="Islam M.S."/>
            <person name="Emdad E.M."/>
            <person name="Islam M.M."/>
            <person name="Ahmed B."/>
            <person name="Halim A."/>
            <person name="Hossen Q.M.M."/>
            <person name="Hossain M.Z."/>
            <person name="Ahmed R."/>
            <person name="Khan M.M."/>
            <person name="Islam R."/>
            <person name="Rashid M.M."/>
            <person name="Khan S.A."/>
            <person name="Rahman M.S."/>
            <person name="Alam M."/>
            <person name="Yahiya A.S."/>
            <person name="Khan M.S."/>
            <person name="Azam M.S."/>
            <person name="Haque T."/>
            <person name="Lashkar M.Z.H."/>
            <person name="Akhand A.I."/>
            <person name="Morshed G."/>
            <person name="Roy S."/>
            <person name="Uddin K.S."/>
            <person name="Rabeya T."/>
            <person name="Hossain A.S."/>
            <person name="Chowdhury A."/>
            <person name="Snigdha A.R."/>
            <person name="Mortoza M.S."/>
            <person name="Matin S.A."/>
            <person name="Hoque S.M.E."/>
            <person name="Islam M.K."/>
            <person name="Roy D.K."/>
            <person name="Haider R."/>
            <person name="Moosa M.M."/>
            <person name="Elias S.M."/>
            <person name="Hasan A.M."/>
            <person name="Jahan S."/>
            <person name="Shafiuddin M."/>
            <person name="Mahmood N."/>
            <person name="Shommy N.S."/>
        </authorList>
    </citation>
    <scope>NUCLEOTIDE SEQUENCE [LARGE SCALE GENOMIC DNA]</scope>
    <source>
        <strain evidence="4">cv. O-4</strain>
    </source>
</reference>
<dbReference type="Pfam" id="PF02136">
    <property type="entry name" value="NTF2"/>
    <property type="match status" value="1"/>
</dbReference>
<dbReference type="PROSITE" id="PS50177">
    <property type="entry name" value="NTF2_DOMAIN"/>
    <property type="match status" value="1"/>
</dbReference>
<dbReference type="GO" id="GO:0005829">
    <property type="term" value="C:cytosol"/>
    <property type="evidence" value="ECO:0007669"/>
    <property type="project" value="TreeGrafter"/>
</dbReference>
<keyword evidence="4" id="KW-1185">Reference proteome</keyword>